<comment type="catalytic activity">
    <reaction evidence="8">
        <text>N(6)-[(R)-dihydrolipoyl]-L-lysyl-[protein] + NAD(+) = N(6)-[(R)-lipoyl]-L-lysyl-[protein] + NADH + H(+)</text>
        <dbReference type="Rhea" id="RHEA:15045"/>
        <dbReference type="Rhea" id="RHEA-COMP:10474"/>
        <dbReference type="Rhea" id="RHEA-COMP:10475"/>
        <dbReference type="ChEBI" id="CHEBI:15378"/>
        <dbReference type="ChEBI" id="CHEBI:57540"/>
        <dbReference type="ChEBI" id="CHEBI:57945"/>
        <dbReference type="ChEBI" id="CHEBI:83099"/>
        <dbReference type="ChEBI" id="CHEBI:83100"/>
        <dbReference type="EC" id="1.8.1.4"/>
    </reaction>
</comment>
<evidence type="ECO:0000313" key="13">
    <source>
        <dbReference type="Proteomes" id="UP000632195"/>
    </source>
</evidence>
<reference evidence="12" key="2">
    <citation type="submission" date="2022-09" db="EMBL/GenBank/DDBJ databases">
        <authorList>
            <person name="Sun Q."/>
            <person name="Ohkuma M."/>
        </authorList>
    </citation>
    <scope>NUCLEOTIDE SEQUENCE</scope>
    <source>
        <strain evidence="12">JCM 13583</strain>
    </source>
</reference>
<organism evidence="12 13">
    <name type="scientific">Thermogymnomonas acidicola</name>
    <dbReference type="NCBI Taxonomy" id="399579"/>
    <lineage>
        <taxon>Archaea</taxon>
        <taxon>Methanobacteriati</taxon>
        <taxon>Thermoplasmatota</taxon>
        <taxon>Thermoplasmata</taxon>
        <taxon>Thermoplasmatales</taxon>
        <taxon>Thermogymnomonas</taxon>
    </lineage>
</organism>
<dbReference type="GO" id="GO:0004148">
    <property type="term" value="F:dihydrolipoyl dehydrogenase (NADH) activity"/>
    <property type="evidence" value="ECO:0007669"/>
    <property type="project" value="UniProtKB-EC"/>
</dbReference>
<dbReference type="NCBIfam" id="TIGR01350">
    <property type="entry name" value="lipoamide_DH"/>
    <property type="match status" value="1"/>
</dbReference>
<evidence type="ECO:0000259" key="11">
    <source>
        <dbReference type="Pfam" id="PF07992"/>
    </source>
</evidence>
<dbReference type="GO" id="GO:0005737">
    <property type="term" value="C:cytoplasm"/>
    <property type="evidence" value="ECO:0007669"/>
    <property type="project" value="UniProtKB-ARBA"/>
</dbReference>
<dbReference type="InterPro" id="IPR016156">
    <property type="entry name" value="FAD/NAD-linked_Rdtase_dimer_sf"/>
</dbReference>
<dbReference type="EC" id="1.8.1.4" evidence="8"/>
<dbReference type="RefSeq" id="WP_188679782.1">
    <property type="nucleotide sequence ID" value="NZ_BMNY01000001.1"/>
</dbReference>
<dbReference type="Pfam" id="PF07992">
    <property type="entry name" value="Pyr_redox_2"/>
    <property type="match status" value="1"/>
</dbReference>
<evidence type="ECO:0000256" key="5">
    <source>
        <dbReference type="ARBA" id="ARBA00023027"/>
    </source>
</evidence>
<protein>
    <recommendedName>
        <fullName evidence="8">Dihydrolipoyl dehydrogenase</fullName>
        <ecNumber evidence="8">1.8.1.4</ecNumber>
    </recommendedName>
</protein>
<dbReference type="Proteomes" id="UP000632195">
    <property type="component" value="Unassembled WGS sequence"/>
</dbReference>
<feature type="domain" description="Pyridine nucleotide-disulphide oxidoreductase dimerisation" evidence="10">
    <location>
        <begin position="327"/>
        <end position="425"/>
    </location>
</feature>
<dbReference type="InterPro" id="IPR050151">
    <property type="entry name" value="Class-I_Pyr_Nuc-Dis_Oxidored"/>
</dbReference>
<dbReference type="PANTHER" id="PTHR22912:SF151">
    <property type="entry name" value="DIHYDROLIPOYL DEHYDROGENASE, MITOCHONDRIAL"/>
    <property type="match status" value="1"/>
</dbReference>
<comment type="miscellaneous">
    <text evidence="8">The active site is a redox-active disulfide bond.</text>
</comment>
<dbReference type="InterPro" id="IPR004099">
    <property type="entry name" value="Pyr_nucl-diS_OxRdtase_dimer"/>
</dbReference>
<evidence type="ECO:0000256" key="3">
    <source>
        <dbReference type="ARBA" id="ARBA00022827"/>
    </source>
</evidence>
<name>A0AA37BQE2_9ARCH</name>
<dbReference type="PIRSF" id="PIRSF000350">
    <property type="entry name" value="Mercury_reductase_MerA"/>
    <property type="match status" value="1"/>
</dbReference>
<dbReference type="PRINTS" id="PR00368">
    <property type="entry name" value="FADPNR"/>
</dbReference>
<evidence type="ECO:0000256" key="6">
    <source>
        <dbReference type="ARBA" id="ARBA00023157"/>
    </source>
</evidence>
<proteinExistence type="inferred from homology"/>
<dbReference type="InterPro" id="IPR012999">
    <property type="entry name" value="Pyr_OxRdtase_I_AS"/>
</dbReference>
<dbReference type="InterPro" id="IPR001100">
    <property type="entry name" value="Pyr_nuc-diS_OxRdtase"/>
</dbReference>
<dbReference type="GO" id="GO:0050660">
    <property type="term" value="F:flavin adenine dinucleotide binding"/>
    <property type="evidence" value="ECO:0007669"/>
    <property type="project" value="InterPro"/>
</dbReference>
<keyword evidence="4 8" id="KW-0560">Oxidoreductase</keyword>
<evidence type="ECO:0000256" key="9">
    <source>
        <dbReference type="SAM" id="MobiDB-lite"/>
    </source>
</evidence>
<dbReference type="PROSITE" id="PS00076">
    <property type="entry name" value="PYRIDINE_REDOX_1"/>
    <property type="match status" value="1"/>
</dbReference>
<accession>A0AA37BQE2</accession>
<dbReference type="InterPro" id="IPR023753">
    <property type="entry name" value="FAD/NAD-binding_dom"/>
</dbReference>
<dbReference type="Gene3D" id="3.50.50.60">
    <property type="entry name" value="FAD/NAD(P)-binding domain"/>
    <property type="match status" value="2"/>
</dbReference>
<dbReference type="InterPro" id="IPR006258">
    <property type="entry name" value="Lipoamide_DH"/>
</dbReference>
<evidence type="ECO:0000256" key="8">
    <source>
        <dbReference type="RuleBase" id="RU003692"/>
    </source>
</evidence>
<keyword evidence="13" id="KW-1185">Reference proteome</keyword>
<evidence type="ECO:0000313" key="12">
    <source>
        <dbReference type="EMBL" id="GGM68681.1"/>
    </source>
</evidence>
<dbReference type="SUPFAM" id="SSF55424">
    <property type="entry name" value="FAD/NAD-linked reductases, dimerisation (C-terminal) domain"/>
    <property type="match status" value="1"/>
</dbReference>
<comment type="cofactor">
    <cofactor evidence="8">
        <name>FAD</name>
        <dbReference type="ChEBI" id="CHEBI:57692"/>
    </cofactor>
    <text evidence="8">Binds 1 FAD per subunit.</text>
</comment>
<dbReference type="InterPro" id="IPR036188">
    <property type="entry name" value="FAD/NAD-bd_sf"/>
</dbReference>
<evidence type="ECO:0000256" key="7">
    <source>
        <dbReference type="ARBA" id="ARBA00023284"/>
    </source>
</evidence>
<evidence type="ECO:0000256" key="4">
    <source>
        <dbReference type="ARBA" id="ARBA00023002"/>
    </source>
</evidence>
<dbReference type="AlphaFoldDB" id="A0AA37BQE2"/>
<dbReference type="Pfam" id="PF02852">
    <property type="entry name" value="Pyr_redox_dim"/>
    <property type="match status" value="1"/>
</dbReference>
<dbReference type="GO" id="GO:0006103">
    <property type="term" value="P:2-oxoglutarate metabolic process"/>
    <property type="evidence" value="ECO:0007669"/>
    <property type="project" value="TreeGrafter"/>
</dbReference>
<comment type="similarity">
    <text evidence="1 8">Belongs to the class-I pyridine nucleotide-disulfide oxidoreductase family.</text>
</comment>
<keyword evidence="5 8" id="KW-0520">NAD</keyword>
<dbReference type="PANTHER" id="PTHR22912">
    <property type="entry name" value="DISULFIDE OXIDOREDUCTASE"/>
    <property type="match status" value="1"/>
</dbReference>
<feature type="domain" description="FAD/NAD(P)-binding" evidence="11">
    <location>
        <begin position="4"/>
        <end position="308"/>
    </location>
</feature>
<keyword evidence="7 8" id="KW-0676">Redox-active center</keyword>
<feature type="region of interest" description="Disordered" evidence="9">
    <location>
        <begin position="421"/>
        <end position="440"/>
    </location>
</feature>
<gene>
    <name evidence="12" type="primary">lpdA</name>
    <name evidence="12" type="ORF">GCM10007108_03480</name>
</gene>
<dbReference type="PRINTS" id="PR00411">
    <property type="entry name" value="PNDRDTASEI"/>
</dbReference>
<reference evidence="12" key="1">
    <citation type="journal article" date="2014" name="Int. J. Syst. Evol. Microbiol.">
        <title>Complete genome sequence of Corynebacterium casei LMG S-19264T (=DSM 44701T), isolated from a smear-ripened cheese.</title>
        <authorList>
            <consortium name="US DOE Joint Genome Institute (JGI-PGF)"/>
            <person name="Walter F."/>
            <person name="Albersmeier A."/>
            <person name="Kalinowski J."/>
            <person name="Ruckert C."/>
        </authorList>
    </citation>
    <scope>NUCLEOTIDE SEQUENCE</scope>
    <source>
        <strain evidence="12">JCM 13583</strain>
    </source>
</reference>
<keyword evidence="3 8" id="KW-0274">FAD</keyword>
<evidence type="ECO:0000256" key="2">
    <source>
        <dbReference type="ARBA" id="ARBA00022630"/>
    </source>
</evidence>
<dbReference type="EMBL" id="BMNY01000001">
    <property type="protein sequence ID" value="GGM68681.1"/>
    <property type="molecule type" value="Genomic_DNA"/>
</dbReference>
<evidence type="ECO:0000259" key="10">
    <source>
        <dbReference type="Pfam" id="PF02852"/>
    </source>
</evidence>
<dbReference type="Gene3D" id="3.30.390.30">
    <property type="match status" value="1"/>
</dbReference>
<comment type="caution">
    <text evidence="12">The sequence shown here is derived from an EMBL/GenBank/DDBJ whole genome shotgun (WGS) entry which is preliminary data.</text>
</comment>
<feature type="compositionally biased region" description="Basic and acidic residues" evidence="9">
    <location>
        <begin position="421"/>
        <end position="430"/>
    </location>
</feature>
<keyword evidence="2 8" id="KW-0285">Flavoprotein</keyword>
<keyword evidence="6" id="KW-1015">Disulfide bond</keyword>
<dbReference type="SUPFAM" id="SSF51905">
    <property type="entry name" value="FAD/NAD(P)-binding domain"/>
    <property type="match status" value="1"/>
</dbReference>
<sequence length="440" mass="47646">MPEYDAVIIGAGPGGYAAAIRLGQKGKKVALVEKDRIGGECLNYGCIPSKALIEMANSIHYLRSLPGVSLDLRIDMERWQEWKWNMIRRLTGGVEVLCRSYGVEIVQGEARIVDRNTVTVGGRTLSCSNLIIATGSSPVKLRGMEWAMHNREVLDMKRIPESIIIVGGGYIGIEIGTALSKLGSSVTIVEMMPSVLPGVDREIVKLVERRLSELRVNVYTGRKVASAVKEGRVKATLDDGTVLEAEELLVTVGRTPNTQGFGLENLGLRMDGKFIWTDSRKRTSVDGVWAIGDVTTGPMLAHKAYYEADVVADNICGVDTVVDYRAMPFVIFSDPEVAYTGALEGRATSIPLAANGRSLGLNETTGAYRLYFDEQGNINGGAIVAPHASEMISEISLAVESGLNAMDIGLTIHPHPTVSEGIKESAEEQYGKPLHFKPRG</sequence>
<evidence type="ECO:0000256" key="1">
    <source>
        <dbReference type="ARBA" id="ARBA00007532"/>
    </source>
</evidence>